<organism evidence="3 4">
    <name type="scientific">Linnemannia schmuckeri</name>
    <dbReference type="NCBI Taxonomy" id="64567"/>
    <lineage>
        <taxon>Eukaryota</taxon>
        <taxon>Fungi</taxon>
        <taxon>Fungi incertae sedis</taxon>
        <taxon>Mucoromycota</taxon>
        <taxon>Mortierellomycotina</taxon>
        <taxon>Mortierellomycetes</taxon>
        <taxon>Mortierellales</taxon>
        <taxon>Mortierellaceae</taxon>
        <taxon>Linnemannia</taxon>
    </lineage>
</organism>
<sequence>MSYPVPVYPRPCLAADEDNNALYLLGVSSTGVGKIESSYVSLANVNSPSVKPLGSQTDVDAWATNAPKACFTYPADVHPNSPIMLVQYGAFKSFMSIMSANGEFTPASLFVGTAFTSPRQFAMVGDSGDFAWFVAQTNVTDPGTKSSWFGVRLNFTAGLGSYIDPDIGIIPTSTPLLSVGTYGSTPSTAWQGNNVVFDIQGGGYIYPTVGALNEVSHVITQSAAKAVVMSGISLTAESIPITMEGTGYILDKAADGSTALYSITPTQSSTLQRVTRTGGAPPFNPSMVAVALNKLIVTYSMVNTTTAYFNTFDTTTNAWAGLGLVRDPGSSDNSGSSGKSSTPLGAIIGGVVGGLVVIALVAFLFIRNRRKNTAGKDIDGHGTGNGKAEDHQTPHVYTYVPETIPAPIVQQPVFFDPNHQPHAAAQATYYDQNVAAALNVYDPNANIYDQNTHIYDQGLNSYEAPGAAAYPPPPPPAAATPYSPVPPSLYQDPALSPSYSSQATKTGSPAPANPQFVDHEAYTSPKSIGSPQYVEAREYKVEAKSSNEPEYYRP</sequence>
<keyword evidence="2" id="KW-0472">Membrane</keyword>
<gene>
    <name evidence="3" type="ORF">BG015_000667</name>
</gene>
<feature type="region of interest" description="Disordered" evidence="1">
    <location>
        <begin position="465"/>
        <end position="533"/>
    </location>
</feature>
<keyword evidence="4" id="KW-1185">Reference proteome</keyword>
<dbReference type="EMBL" id="JAAAUQ010001107">
    <property type="protein sequence ID" value="KAF9142783.1"/>
    <property type="molecule type" value="Genomic_DNA"/>
</dbReference>
<evidence type="ECO:0000256" key="2">
    <source>
        <dbReference type="SAM" id="Phobius"/>
    </source>
</evidence>
<evidence type="ECO:0000313" key="3">
    <source>
        <dbReference type="EMBL" id="KAF9142783.1"/>
    </source>
</evidence>
<dbReference type="OrthoDB" id="2431312at2759"/>
<feature type="compositionally biased region" description="Pro residues" evidence="1">
    <location>
        <begin position="470"/>
        <end position="487"/>
    </location>
</feature>
<feature type="compositionally biased region" description="Polar residues" evidence="1">
    <location>
        <begin position="497"/>
        <end position="507"/>
    </location>
</feature>
<evidence type="ECO:0000256" key="1">
    <source>
        <dbReference type="SAM" id="MobiDB-lite"/>
    </source>
</evidence>
<name>A0A9P5V7F1_9FUNG</name>
<accession>A0A9P5V7F1</accession>
<comment type="caution">
    <text evidence="3">The sequence shown here is derived from an EMBL/GenBank/DDBJ whole genome shotgun (WGS) entry which is preliminary data.</text>
</comment>
<evidence type="ECO:0000313" key="4">
    <source>
        <dbReference type="Proteomes" id="UP000748756"/>
    </source>
</evidence>
<dbReference type="Proteomes" id="UP000748756">
    <property type="component" value="Unassembled WGS sequence"/>
</dbReference>
<feature type="transmembrane region" description="Helical" evidence="2">
    <location>
        <begin position="344"/>
        <end position="366"/>
    </location>
</feature>
<protein>
    <submittedName>
        <fullName evidence="3">Uncharacterized protein</fullName>
    </submittedName>
</protein>
<keyword evidence="2" id="KW-0812">Transmembrane</keyword>
<keyword evidence="2" id="KW-1133">Transmembrane helix</keyword>
<reference evidence="3" key="1">
    <citation type="journal article" date="2020" name="Fungal Divers.">
        <title>Resolving the Mortierellaceae phylogeny through synthesis of multi-gene phylogenetics and phylogenomics.</title>
        <authorList>
            <person name="Vandepol N."/>
            <person name="Liber J."/>
            <person name="Desiro A."/>
            <person name="Na H."/>
            <person name="Kennedy M."/>
            <person name="Barry K."/>
            <person name="Grigoriev I.V."/>
            <person name="Miller A.N."/>
            <person name="O'Donnell K."/>
            <person name="Stajich J.E."/>
            <person name="Bonito G."/>
        </authorList>
    </citation>
    <scope>NUCLEOTIDE SEQUENCE</scope>
    <source>
        <strain evidence="3">NRRL 6426</strain>
    </source>
</reference>
<dbReference type="AlphaFoldDB" id="A0A9P5V7F1"/>
<proteinExistence type="predicted"/>